<protein>
    <recommendedName>
        <fullName evidence="2">oxoglutarate dehydrogenase (succinyl-transferring)</fullName>
        <ecNumber evidence="2">1.2.4.2</ecNumber>
    </recommendedName>
</protein>
<dbReference type="InterPro" id="IPR032106">
    <property type="entry name" value="2-oxogl_dehyd_N"/>
</dbReference>
<proteinExistence type="predicted"/>
<dbReference type="NCBIfam" id="NF006914">
    <property type="entry name" value="PRK09404.1"/>
    <property type="match status" value="1"/>
</dbReference>
<accession>A0A841HZW3</accession>
<dbReference type="InterPro" id="IPR031717">
    <property type="entry name" value="ODO-1/KGD_C"/>
</dbReference>
<dbReference type="GO" id="GO:0004591">
    <property type="term" value="F:oxoglutarate dehydrogenase (succinyl-transferring) activity"/>
    <property type="evidence" value="ECO:0007669"/>
    <property type="project" value="UniProtKB-EC"/>
</dbReference>
<dbReference type="RefSeq" id="WP_246351043.1">
    <property type="nucleotide sequence ID" value="NZ_JACHHG010000003.1"/>
</dbReference>
<name>A0A841HZW3_9DEIO</name>
<dbReference type="AlphaFoldDB" id="A0A841HZW3"/>
<keyword evidence="3 6" id="KW-0560">Oxidoreductase</keyword>
<keyword evidence="7" id="KW-1185">Reference proteome</keyword>
<evidence type="ECO:0000256" key="1">
    <source>
        <dbReference type="ARBA" id="ARBA00001964"/>
    </source>
</evidence>
<dbReference type="EC" id="1.2.4.2" evidence="2"/>
<dbReference type="Pfam" id="PF16870">
    <property type="entry name" value="OxoGdeHyase_C"/>
    <property type="match status" value="1"/>
</dbReference>
<dbReference type="Gene3D" id="3.40.50.12470">
    <property type="match status" value="1"/>
</dbReference>
<feature type="domain" description="Transketolase-like pyrimidine-binding" evidence="5">
    <location>
        <begin position="583"/>
        <end position="781"/>
    </location>
</feature>
<dbReference type="Pfam" id="PF02779">
    <property type="entry name" value="Transket_pyr"/>
    <property type="match status" value="1"/>
</dbReference>
<dbReference type="Pfam" id="PF00676">
    <property type="entry name" value="E1_dh"/>
    <property type="match status" value="1"/>
</dbReference>
<dbReference type="Gene3D" id="3.40.50.11610">
    <property type="entry name" value="Multifunctional 2-oxoglutarate metabolism enzyme, C-terminal domain"/>
    <property type="match status" value="1"/>
</dbReference>
<evidence type="ECO:0000256" key="4">
    <source>
        <dbReference type="ARBA" id="ARBA00023052"/>
    </source>
</evidence>
<dbReference type="CDD" id="cd02016">
    <property type="entry name" value="TPP_E1_OGDC_like"/>
    <property type="match status" value="1"/>
</dbReference>
<evidence type="ECO:0000256" key="3">
    <source>
        <dbReference type="ARBA" id="ARBA00023002"/>
    </source>
</evidence>
<dbReference type="SUPFAM" id="SSF52518">
    <property type="entry name" value="Thiamin diphosphate-binding fold (THDP-binding)"/>
    <property type="match status" value="2"/>
</dbReference>
<evidence type="ECO:0000259" key="5">
    <source>
        <dbReference type="SMART" id="SM00861"/>
    </source>
</evidence>
<dbReference type="GO" id="GO:0005829">
    <property type="term" value="C:cytosol"/>
    <property type="evidence" value="ECO:0007669"/>
    <property type="project" value="TreeGrafter"/>
</dbReference>
<dbReference type="PANTHER" id="PTHR23152">
    <property type="entry name" value="2-OXOGLUTARATE DEHYDROGENASE"/>
    <property type="match status" value="1"/>
</dbReference>
<dbReference type="InterPro" id="IPR005475">
    <property type="entry name" value="Transketolase-like_Pyr-bd"/>
</dbReference>
<dbReference type="Gene3D" id="3.40.50.970">
    <property type="match status" value="1"/>
</dbReference>
<dbReference type="NCBIfam" id="NF008907">
    <property type="entry name" value="PRK12270.1"/>
    <property type="match status" value="1"/>
</dbReference>
<dbReference type="InterPro" id="IPR042179">
    <property type="entry name" value="KGD_C_sf"/>
</dbReference>
<dbReference type="InterPro" id="IPR001017">
    <property type="entry name" value="DH_E1"/>
</dbReference>
<dbReference type="Pfam" id="PF16078">
    <property type="entry name" value="2-oxogl_dehyd_N"/>
    <property type="match status" value="1"/>
</dbReference>
<dbReference type="Gene3D" id="1.10.287.1150">
    <property type="entry name" value="TPP helical domain"/>
    <property type="match status" value="1"/>
</dbReference>
<dbReference type="PANTHER" id="PTHR23152:SF4">
    <property type="entry name" value="2-OXOADIPATE DEHYDROGENASE COMPLEX COMPONENT E1"/>
    <property type="match status" value="1"/>
</dbReference>
<dbReference type="InterPro" id="IPR011603">
    <property type="entry name" value="2oxoglutarate_DH_E1"/>
</dbReference>
<dbReference type="InterPro" id="IPR029061">
    <property type="entry name" value="THDP-binding"/>
</dbReference>
<evidence type="ECO:0000313" key="7">
    <source>
        <dbReference type="Proteomes" id="UP000569951"/>
    </source>
</evidence>
<dbReference type="Proteomes" id="UP000569951">
    <property type="component" value="Unassembled WGS sequence"/>
</dbReference>
<dbReference type="GO" id="GO:0030976">
    <property type="term" value="F:thiamine pyrophosphate binding"/>
    <property type="evidence" value="ECO:0007669"/>
    <property type="project" value="InterPro"/>
</dbReference>
<dbReference type="SMART" id="SM00861">
    <property type="entry name" value="Transket_pyr"/>
    <property type="match status" value="1"/>
</dbReference>
<gene>
    <name evidence="6" type="ORF">HNR42_001156</name>
</gene>
<organism evidence="6 7">
    <name type="scientific">Deinobacterium chartae</name>
    <dbReference type="NCBI Taxonomy" id="521158"/>
    <lineage>
        <taxon>Bacteria</taxon>
        <taxon>Thermotogati</taxon>
        <taxon>Deinococcota</taxon>
        <taxon>Deinococci</taxon>
        <taxon>Deinococcales</taxon>
        <taxon>Deinococcaceae</taxon>
        <taxon>Deinobacterium</taxon>
    </lineage>
</organism>
<comment type="caution">
    <text evidence="6">The sequence shown here is derived from an EMBL/GenBank/DDBJ whole genome shotgun (WGS) entry which is preliminary data.</text>
</comment>
<evidence type="ECO:0000256" key="2">
    <source>
        <dbReference type="ARBA" id="ARBA00012280"/>
    </source>
</evidence>
<evidence type="ECO:0000313" key="6">
    <source>
        <dbReference type="EMBL" id="MBB6097739.1"/>
    </source>
</evidence>
<dbReference type="GO" id="GO:0045252">
    <property type="term" value="C:oxoglutarate dehydrogenase complex"/>
    <property type="evidence" value="ECO:0007669"/>
    <property type="project" value="TreeGrafter"/>
</dbReference>
<comment type="cofactor">
    <cofactor evidence="1">
        <name>thiamine diphosphate</name>
        <dbReference type="ChEBI" id="CHEBI:58937"/>
    </cofactor>
</comment>
<reference evidence="6 7" key="1">
    <citation type="submission" date="2020-08" db="EMBL/GenBank/DDBJ databases">
        <title>Genomic Encyclopedia of Type Strains, Phase IV (KMG-IV): sequencing the most valuable type-strain genomes for metagenomic binning, comparative biology and taxonomic classification.</title>
        <authorList>
            <person name="Goeker M."/>
        </authorList>
    </citation>
    <scope>NUCLEOTIDE SEQUENCE [LARGE SCALE GENOMIC DNA]</scope>
    <source>
        <strain evidence="6 7">DSM 21458</strain>
    </source>
</reference>
<dbReference type="PIRSF" id="PIRSF000157">
    <property type="entry name" value="Oxoglu_dh_E1"/>
    <property type="match status" value="1"/>
</dbReference>
<dbReference type="GO" id="GO:0006099">
    <property type="term" value="P:tricarboxylic acid cycle"/>
    <property type="evidence" value="ECO:0007669"/>
    <property type="project" value="TreeGrafter"/>
</dbReference>
<dbReference type="NCBIfam" id="TIGR00239">
    <property type="entry name" value="2oxo_dh_E1"/>
    <property type="match status" value="1"/>
</dbReference>
<keyword evidence="4" id="KW-0786">Thiamine pyrophosphate</keyword>
<dbReference type="EMBL" id="JACHHG010000003">
    <property type="protein sequence ID" value="MBB6097739.1"/>
    <property type="molecule type" value="Genomic_DNA"/>
</dbReference>
<sequence>MKSAPEATIMYGGNASFVEALYEDYLSDPQSVAPEWRAYFEGLGGPRPVAETAHSGVQRAFAELARLPRGLRSAPTGEAPVNRGFSALINAYRAQGHLAARFEPLGLRPQPPVPELDHTYWGLTDADLNETVTDGRYSGTLRQVLEDLRSTYCGSIGFEYAYLPREEREWLQARIEANLGRGRYTAEQKKRFYNKVAAAEGLEKYLHQKYVGQKRFSLEGSETFIPYLDYTITRAGEQGVKEVVIGMAHRGRLNVLINIFGKKTSDLFDEFEGKKVFGPEVAGDVKYHLGFSSDVETPGGSVHLALAFNPSHLEIVGPVVEGSVRARQDRRGDTSRDTVLPIVVHGDAAVAGQGVVAETLNLSQLRGYATGGTVHVVINNQVGFTTSDPRDARSSRYSTDVAKMIDAPVFHVNSDDVEATMFAAELALDYRMTFKKDVFVDVVSFRRHGHNESDEPRFTQPMMYRKVDAHPGTRALYAKQLEAEGVLAPGEQESIASDYRDRLDRGEAVGDAVASDHRASYAVKWSTYLGQHWTAPYESHVPLERLKALGARLTDIPAEFKLHRGVERVIKSRREMIEGTQPIDWGFAENLAYATLLTSGFRVRISGQDSGRGTFSHRQAVLHNQATEDLPEGELYIPLNHIADDQAEFEVIDSALSEEAVLAFEYGYTSAEPGALVIWEAQYGDFANGAQAVIDQFISAGETKWQKLSGLTMLLPHGYEGQGPEHSSARLERYMQLCAEQNIQVVVPSTPAQMYHMLRRQALRPYRKPLVVMSPKSMLRNKASFSTLEELAQGTFQPVIGDVQADPARVNRVVLCSGKLYWELVEAREKAGLDNVAIVRIEQLYPFAYEEVKAELIKYPGAQVIWTQEEPANQGAWLLIREDIEGCLQQGQVLSYSSRPRSASPAVGYAAKHLEQQKALIDKALGL</sequence>